<feature type="compositionally biased region" description="Pro residues" evidence="1">
    <location>
        <begin position="53"/>
        <end position="62"/>
    </location>
</feature>
<evidence type="ECO:0000259" key="2">
    <source>
        <dbReference type="Pfam" id="PF20415"/>
    </source>
</evidence>
<evidence type="ECO:0000256" key="1">
    <source>
        <dbReference type="SAM" id="MobiDB-lite"/>
    </source>
</evidence>
<sequence length="356" mass="39455">MGRVPLPEVAEHHIYAAHPEDLIDHKPIIHAPTPRKPAKSLSSLSRGATPTATPAPAPPKPAHTPYHRRVPESPSPDLKKIHSIRTRTTSYPEKPPMSPSEKPPRSPPDERRQRAGERRGSKSSDRSGSSNSTESASKRNVYRPAEGWTSLEMPGNTDPSVPAKDARPSKGILKPGPVRRPSEVQLHWQLLPYHKATSKALLFFDVTQNPNLIRDQTDARAPRQLSALQMEKPAATVSLTTMPIRVDGLGDWEFVASNPGGLSCKDVYDEIYHALNKPLKPREKAGLSAEVIREAREALDMRSRKSTSGISAKIRSDGIARIDLLQQRCIFMGIKRDPENNYWVLQLGKDPSLLSR</sequence>
<keyword evidence="4" id="KW-1185">Reference proteome</keyword>
<gene>
    <name evidence="3" type="ORF">EIP91_010999</name>
</gene>
<dbReference type="OrthoDB" id="2970175at2759"/>
<feature type="compositionally biased region" description="Basic and acidic residues" evidence="1">
    <location>
        <begin position="102"/>
        <end position="125"/>
    </location>
</feature>
<accession>A0A4R0RIZ7</accession>
<reference evidence="3 4" key="1">
    <citation type="submission" date="2018-11" db="EMBL/GenBank/DDBJ databases">
        <title>Genome assembly of Steccherinum ochraceum LE-BIN_3174, the white-rot fungus of the Steccherinaceae family (The Residual Polyporoid clade, Polyporales, Basidiomycota).</title>
        <authorList>
            <person name="Fedorova T.V."/>
            <person name="Glazunova O.A."/>
            <person name="Landesman E.O."/>
            <person name="Moiseenko K.V."/>
            <person name="Psurtseva N.V."/>
            <person name="Savinova O.S."/>
            <person name="Shakhova N.V."/>
            <person name="Tyazhelova T.V."/>
            <person name="Vasina D.V."/>
        </authorList>
    </citation>
    <scope>NUCLEOTIDE SEQUENCE [LARGE SCALE GENOMIC DNA]</scope>
    <source>
        <strain evidence="3 4">LE-BIN_3174</strain>
    </source>
</reference>
<feature type="compositionally biased region" description="Low complexity" evidence="1">
    <location>
        <begin position="126"/>
        <end position="135"/>
    </location>
</feature>
<feature type="domain" description="DUF6699" evidence="2">
    <location>
        <begin position="202"/>
        <end position="337"/>
    </location>
</feature>
<dbReference type="EMBL" id="RWJN01000069">
    <property type="protein sequence ID" value="TCD68361.1"/>
    <property type="molecule type" value="Genomic_DNA"/>
</dbReference>
<comment type="caution">
    <text evidence="3">The sequence shown here is derived from an EMBL/GenBank/DDBJ whole genome shotgun (WGS) entry which is preliminary data.</text>
</comment>
<dbReference type="Pfam" id="PF20415">
    <property type="entry name" value="DUF6699"/>
    <property type="match status" value="1"/>
</dbReference>
<proteinExistence type="predicted"/>
<dbReference type="AlphaFoldDB" id="A0A4R0RIZ7"/>
<evidence type="ECO:0000313" key="4">
    <source>
        <dbReference type="Proteomes" id="UP000292702"/>
    </source>
</evidence>
<protein>
    <recommendedName>
        <fullName evidence="2">DUF6699 domain-containing protein</fullName>
    </recommendedName>
</protein>
<feature type="region of interest" description="Disordered" evidence="1">
    <location>
        <begin position="17"/>
        <end position="178"/>
    </location>
</feature>
<organism evidence="3 4">
    <name type="scientific">Steccherinum ochraceum</name>
    <dbReference type="NCBI Taxonomy" id="92696"/>
    <lineage>
        <taxon>Eukaryota</taxon>
        <taxon>Fungi</taxon>
        <taxon>Dikarya</taxon>
        <taxon>Basidiomycota</taxon>
        <taxon>Agaricomycotina</taxon>
        <taxon>Agaricomycetes</taxon>
        <taxon>Polyporales</taxon>
        <taxon>Steccherinaceae</taxon>
        <taxon>Steccherinum</taxon>
    </lineage>
</organism>
<evidence type="ECO:0000313" key="3">
    <source>
        <dbReference type="EMBL" id="TCD68361.1"/>
    </source>
</evidence>
<dbReference type="InterPro" id="IPR046522">
    <property type="entry name" value="DUF6699"/>
</dbReference>
<feature type="compositionally biased region" description="Basic and acidic residues" evidence="1">
    <location>
        <begin position="17"/>
        <end position="27"/>
    </location>
</feature>
<dbReference type="Proteomes" id="UP000292702">
    <property type="component" value="Unassembled WGS sequence"/>
</dbReference>
<name>A0A4R0RIZ7_9APHY</name>